<dbReference type="GO" id="GO:0032259">
    <property type="term" value="P:methylation"/>
    <property type="evidence" value="ECO:0007669"/>
    <property type="project" value="UniProtKB-KW"/>
</dbReference>
<gene>
    <name evidence="5" type="ORF">E1295_17460</name>
</gene>
<dbReference type="InterPro" id="IPR029063">
    <property type="entry name" value="SAM-dependent_MTases_sf"/>
</dbReference>
<organism evidence="5 6">
    <name type="scientific">Nonomuraea mesophila</name>
    <dbReference type="NCBI Taxonomy" id="2530382"/>
    <lineage>
        <taxon>Bacteria</taxon>
        <taxon>Bacillati</taxon>
        <taxon>Actinomycetota</taxon>
        <taxon>Actinomycetes</taxon>
        <taxon>Streptosporangiales</taxon>
        <taxon>Streptosporangiaceae</taxon>
        <taxon>Nonomuraea</taxon>
    </lineage>
</organism>
<dbReference type="InterPro" id="IPR041698">
    <property type="entry name" value="Methyltransf_25"/>
</dbReference>
<name>A0A4R5FJT8_9ACTN</name>
<evidence type="ECO:0000256" key="3">
    <source>
        <dbReference type="SAM" id="MobiDB-lite"/>
    </source>
</evidence>
<keyword evidence="2 5" id="KW-0808">Transferase</keyword>
<dbReference type="CDD" id="cd02440">
    <property type="entry name" value="AdoMet_MTases"/>
    <property type="match status" value="1"/>
</dbReference>
<dbReference type="SUPFAM" id="SSF53335">
    <property type="entry name" value="S-adenosyl-L-methionine-dependent methyltransferases"/>
    <property type="match status" value="1"/>
</dbReference>
<dbReference type="Pfam" id="PF13649">
    <property type="entry name" value="Methyltransf_25"/>
    <property type="match status" value="1"/>
</dbReference>
<dbReference type="InterPro" id="IPR051052">
    <property type="entry name" value="Diverse_substrate_MTase"/>
</dbReference>
<dbReference type="GO" id="GO:0008168">
    <property type="term" value="F:methyltransferase activity"/>
    <property type="evidence" value="ECO:0007669"/>
    <property type="project" value="UniProtKB-KW"/>
</dbReference>
<evidence type="ECO:0000313" key="6">
    <source>
        <dbReference type="Proteomes" id="UP000295136"/>
    </source>
</evidence>
<protein>
    <submittedName>
        <fullName evidence="5">Class I SAM-dependent methyltransferase</fullName>
    </submittedName>
</protein>
<dbReference type="Proteomes" id="UP000295136">
    <property type="component" value="Unassembled WGS sequence"/>
</dbReference>
<reference evidence="5 6" key="1">
    <citation type="submission" date="2019-03" db="EMBL/GenBank/DDBJ databases">
        <title>Draft genome sequences of novel Actinobacteria.</title>
        <authorList>
            <person name="Sahin N."/>
            <person name="Ay H."/>
            <person name="Saygin H."/>
        </authorList>
    </citation>
    <scope>NUCLEOTIDE SEQUENCE [LARGE SCALE GENOMIC DNA]</scope>
    <source>
        <strain evidence="5 6">6K102</strain>
    </source>
</reference>
<keyword evidence="1 5" id="KW-0489">Methyltransferase</keyword>
<dbReference type="AlphaFoldDB" id="A0A4R5FJT8"/>
<feature type="compositionally biased region" description="Basic residues" evidence="3">
    <location>
        <begin position="1"/>
        <end position="19"/>
    </location>
</feature>
<feature type="region of interest" description="Disordered" evidence="3">
    <location>
        <begin position="1"/>
        <end position="82"/>
    </location>
</feature>
<evidence type="ECO:0000256" key="1">
    <source>
        <dbReference type="ARBA" id="ARBA00022603"/>
    </source>
</evidence>
<feature type="domain" description="Methyltransferase" evidence="4">
    <location>
        <begin position="142"/>
        <end position="231"/>
    </location>
</feature>
<proteinExistence type="predicted"/>
<comment type="caution">
    <text evidence="5">The sequence shown here is derived from an EMBL/GenBank/DDBJ whole genome shotgun (WGS) entry which is preliminary data.</text>
</comment>
<dbReference type="PANTHER" id="PTHR44942:SF4">
    <property type="entry name" value="METHYLTRANSFERASE TYPE 11 DOMAIN-CONTAINING PROTEIN"/>
    <property type="match status" value="1"/>
</dbReference>
<sequence length="378" mass="41227">MLRCRRSAGLRASSRRRRPSSGGRRPPEPRPRTAATVSAEPAAPPRTPGRPSRTPGPRECRGRRRRALRPRSPAKGTQPVGAGQATISVVLSAPAGLRRSFMVPCVEDLFGGAAPYYARYRPGYGRAAIDHLAAALGADSRVLDLGCGPGTIAIPLARRVRSVLAVDPAREMLDEGRRLADGVPNLVWLPGDSTVLRALPPFEHVVMGRSFHWMDRRSVLTELGEVLPPGGAVALVGPVKRQGEPWQPDSQPWQPVEVRVCDAFGLDIRTAATSFHATGEHHHDLLAASPFSSLESRIFSRRLTWDVDGLVGLQLSYSYSSPARLGERLPAFVEALRRALLTDNPAGRWEQTLVTEVLVARRPEPAGRRDRRQRPSSA</sequence>
<evidence type="ECO:0000313" key="5">
    <source>
        <dbReference type="EMBL" id="TDE52835.1"/>
    </source>
</evidence>
<accession>A0A4R5FJT8</accession>
<dbReference type="Gene3D" id="3.40.50.150">
    <property type="entry name" value="Vaccinia Virus protein VP39"/>
    <property type="match status" value="1"/>
</dbReference>
<dbReference type="PANTHER" id="PTHR44942">
    <property type="entry name" value="METHYLTRANSF_11 DOMAIN-CONTAINING PROTEIN"/>
    <property type="match status" value="1"/>
</dbReference>
<evidence type="ECO:0000259" key="4">
    <source>
        <dbReference type="Pfam" id="PF13649"/>
    </source>
</evidence>
<evidence type="ECO:0000256" key="2">
    <source>
        <dbReference type="ARBA" id="ARBA00022679"/>
    </source>
</evidence>
<dbReference type="EMBL" id="SMLD01000040">
    <property type="protein sequence ID" value="TDE52835.1"/>
    <property type="molecule type" value="Genomic_DNA"/>
</dbReference>
<keyword evidence="6" id="KW-1185">Reference proteome</keyword>